<sequence length="210" mass="25292">MGQTVGYMPNTWDGLLAERDRVLHWSGEVLSKVADNINQEDSWLIEYNNESIDKKIDSWMESNQARVDRFFSKHPDLPDTYKAATAFKLAQIRELIRLKMRNNYSRSYKDMRKFTRMVDRLGERQRKIHGKIQNLESMYDWDVKKFQTKFGPLRVKTFKNLRIGEKMMFQDQRLKTRFAKRVCHIDHKNMTECTKYVDKWIKIMEKPTLK</sequence>
<gene>
    <name evidence="2" type="primary">LOC108626599</name>
</gene>
<keyword evidence="1" id="KW-1185">Reference proteome</keyword>
<dbReference type="RefSeq" id="XP_017882827.1">
    <property type="nucleotide sequence ID" value="XM_018027338.2"/>
</dbReference>
<reference evidence="2" key="1">
    <citation type="submission" date="2025-08" db="UniProtKB">
        <authorList>
            <consortium name="RefSeq"/>
        </authorList>
    </citation>
    <scope>IDENTIFICATION</scope>
    <source>
        <tissue evidence="2">Whole body</tissue>
    </source>
</reference>
<evidence type="ECO:0000313" key="2">
    <source>
        <dbReference type="RefSeq" id="XP_017882827.1"/>
    </source>
</evidence>
<accession>A0AAJ7J1X5</accession>
<dbReference type="KEGG" id="ccal:108626599"/>
<dbReference type="GeneID" id="108626599"/>
<protein>
    <submittedName>
        <fullName evidence="2">Uncharacterized protein LOC108626599</fullName>
    </submittedName>
</protein>
<proteinExistence type="predicted"/>
<evidence type="ECO:0000313" key="1">
    <source>
        <dbReference type="Proteomes" id="UP000694925"/>
    </source>
</evidence>
<name>A0AAJ7J1X5_9HYME</name>
<organism evidence="1 2">
    <name type="scientific">Ceratina calcarata</name>
    <dbReference type="NCBI Taxonomy" id="156304"/>
    <lineage>
        <taxon>Eukaryota</taxon>
        <taxon>Metazoa</taxon>
        <taxon>Ecdysozoa</taxon>
        <taxon>Arthropoda</taxon>
        <taxon>Hexapoda</taxon>
        <taxon>Insecta</taxon>
        <taxon>Pterygota</taxon>
        <taxon>Neoptera</taxon>
        <taxon>Endopterygota</taxon>
        <taxon>Hymenoptera</taxon>
        <taxon>Apocrita</taxon>
        <taxon>Aculeata</taxon>
        <taxon>Apoidea</taxon>
        <taxon>Anthophila</taxon>
        <taxon>Apidae</taxon>
        <taxon>Ceratina</taxon>
        <taxon>Zadontomerus</taxon>
    </lineage>
</organism>
<dbReference type="Proteomes" id="UP000694925">
    <property type="component" value="Unplaced"/>
</dbReference>
<dbReference type="AlphaFoldDB" id="A0AAJ7J1X5"/>